<name>A0A3P7PDU8_9FIRM</name>
<evidence type="ECO:0000313" key="2">
    <source>
        <dbReference type="Proteomes" id="UP000279029"/>
    </source>
</evidence>
<evidence type="ECO:0000313" key="1">
    <source>
        <dbReference type="EMBL" id="VDN47088.1"/>
    </source>
</evidence>
<dbReference type="KEGG" id="cbar:PATL70BA_1210"/>
<proteinExistence type="predicted"/>
<dbReference type="EMBL" id="LR130778">
    <property type="protein sequence ID" value="VDN47088.1"/>
    <property type="molecule type" value="Genomic_DNA"/>
</dbReference>
<sequence>MSEKKLKRYSIIIAALVTLSAISNVIYASYQVIETPLFTEINDEIYYDGMLDETLTISYIMNNSDTRRLQSISFYGLDAKQSVSQSGGFGGFMYTSDTNNNPYNDEIGRYYTLKQGYINLYLTDEDISRMEEKGSLTFGRGTAIFDDGTIMPVSLGRITIRTEDNWEEHRLRKGGGGSKDHFTADFETETPIRITSLDLSSFEPHRDDLDMSLIVDFDRTYTYDALMNLTEPIEVKRGFEVAYTAKDKDASSEWRFNMISLDMVYEKDGQSYDTWIYYPFYGTGMNEAAVESFVALWRTEHE</sequence>
<keyword evidence="2" id="KW-1185">Reference proteome</keyword>
<gene>
    <name evidence="1" type="ORF">PATL70BA_1210</name>
</gene>
<accession>A0A3P7PDU8</accession>
<protein>
    <submittedName>
        <fullName evidence="1">Uncharacterized protein</fullName>
    </submittedName>
</protein>
<organism evidence="1 2">
    <name type="scientific">Petrocella atlantisensis</name>
    <dbReference type="NCBI Taxonomy" id="2173034"/>
    <lineage>
        <taxon>Bacteria</taxon>
        <taxon>Bacillati</taxon>
        <taxon>Bacillota</taxon>
        <taxon>Clostridia</taxon>
        <taxon>Lachnospirales</taxon>
        <taxon>Vallitaleaceae</taxon>
        <taxon>Petrocella</taxon>
    </lineage>
</organism>
<dbReference type="Proteomes" id="UP000279029">
    <property type="component" value="Chromosome"/>
</dbReference>
<dbReference type="RefSeq" id="WP_125136481.1">
    <property type="nucleotide sequence ID" value="NZ_LR130778.1"/>
</dbReference>
<dbReference type="AlphaFoldDB" id="A0A3P7PDU8"/>
<reference evidence="1 2" key="1">
    <citation type="submission" date="2018-09" db="EMBL/GenBank/DDBJ databases">
        <authorList>
            <person name="Postec A."/>
        </authorList>
    </citation>
    <scope>NUCLEOTIDE SEQUENCE [LARGE SCALE GENOMIC DNA]</scope>
    <source>
        <strain evidence="1">70B-A</strain>
    </source>
</reference>